<dbReference type="InterPro" id="IPR032675">
    <property type="entry name" value="LRR_dom_sf"/>
</dbReference>
<reference evidence="2" key="1">
    <citation type="submission" date="2025-08" db="UniProtKB">
        <authorList>
            <consortium name="RefSeq"/>
        </authorList>
    </citation>
    <scope>IDENTIFICATION</scope>
    <source>
        <strain evidence="2">11010-0011.00</strain>
        <tissue evidence="2">Whole body</tissue>
    </source>
</reference>
<dbReference type="SUPFAM" id="SSF52047">
    <property type="entry name" value="RNI-like"/>
    <property type="match status" value="1"/>
</dbReference>
<evidence type="ECO:0000313" key="1">
    <source>
        <dbReference type="Proteomes" id="UP000504634"/>
    </source>
</evidence>
<evidence type="ECO:0000313" key="2">
    <source>
        <dbReference type="RefSeq" id="XP_030376692.1"/>
    </source>
</evidence>
<dbReference type="Gene3D" id="3.80.10.10">
    <property type="entry name" value="Ribonuclease Inhibitor"/>
    <property type="match status" value="1"/>
</dbReference>
<sequence>MADRERMAFDLLNDDCLLDVIKRLEFPDQLSLLSLTPALTENVRYEWRNYTKYVLDAPELIKLQRNPEHLLQLSEIINSTVQELVIDYGKVEHLQPWKKHSFSSIRTLKCSLDDEVDPAEGIRLLVELFPALTSLKLEGPISGIDMWHWTELQDLDLSGCYDLEPQYFKQIFGTLKLEKLNFAVGQRQSYLEEALSIASCRTLQELQIDDFYVTEVFIAHLNMLPNFRRLTMRTTGNPKIEAIVNLMSYRITQAQFNDAIWTCPAHVLQKLTSLELLAIIEDDIESSDITLLVSNLPSLKQLHLINTQIWRVAADLWNMVNLCPSLELINLTGMQMYEDFFDVIGEKMELSLRNREKPLIVNLHNTGDQEHLIIKYFKHPNLKISFEPLEMDFIEASFIQLDFNSK</sequence>
<organism evidence="1 2">
    <name type="scientific">Drosophila lebanonensis</name>
    <name type="common">Fruit fly</name>
    <name type="synonym">Scaptodrosophila lebanonensis</name>
    <dbReference type="NCBI Taxonomy" id="7225"/>
    <lineage>
        <taxon>Eukaryota</taxon>
        <taxon>Metazoa</taxon>
        <taxon>Ecdysozoa</taxon>
        <taxon>Arthropoda</taxon>
        <taxon>Hexapoda</taxon>
        <taxon>Insecta</taxon>
        <taxon>Pterygota</taxon>
        <taxon>Neoptera</taxon>
        <taxon>Endopterygota</taxon>
        <taxon>Diptera</taxon>
        <taxon>Brachycera</taxon>
        <taxon>Muscomorpha</taxon>
        <taxon>Ephydroidea</taxon>
        <taxon>Drosophilidae</taxon>
        <taxon>Scaptodrosophila</taxon>
    </lineage>
</organism>
<keyword evidence="1" id="KW-1185">Reference proteome</keyword>
<dbReference type="OrthoDB" id="7850481at2759"/>
<dbReference type="RefSeq" id="XP_030376692.1">
    <property type="nucleotide sequence ID" value="XM_030520832.1"/>
</dbReference>
<gene>
    <name evidence="2" type="primary">LOC115625691</name>
</gene>
<dbReference type="Proteomes" id="UP000504634">
    <property type="component" value="Unplaced"/>
</dbReference>
<dbReference type="GeneID" id="115625691"/>
<name>A0A6J2TNZ1_DROLE</name>
<dbReference type="AlphaFoldDB" id="A0A6J2TNZ1"/>
<proteinExistence type="predicted"/>
<protein>
    <submittedName>
        <fullName evidence="2">Uncharacterized protein LOC115625691</fullName>
    </submittedName>
</protein>
<accession>A0A6J2TNZ1</accession>